<protein>
    <submittedName>
        <fullName evidence="2">Uncharacterized protein</fullName>
    </submittedName>
</protein>
<dbReference type="Proteomes" id="UP000244924">
    <property type="component" value="Unassembled WGS sequence"/>
</dbReference>
<accession>A0A2R8BK00</accession>
<feature type="chain" id="PRO_5015321978" evidence="1">
    <location>
        <begin position="24"/>
        <end position="117"/>
    </location>
</feature>
<evidence type="ECO:0000313" key="3">
    <source>
        <dbReference type="Proteomes" id="UP000244924"/>
    </source>
</evidence>
<dbReference type="AlphaFoldDB" id="A0A2R8BK00"/>
<reference evidence="2 3" key="1">
    <citation type="submission" date="2018-03" db="EMBL/GenBank/DDBJ databases">
        <authorList>
            <person name="Keele B.F."/>
        </authorList>
    </citation>
    <scope>NUCLEOTIDE SEQUENCE [LARGE SCALE GENOMIC DNA]</scope>
    <source>
        <strain evidence="2 3">CECT 8626</strain>
    </source>
</reference>
<dbReference type="EMBL" id="OMOQ01000002">
    <property type="protein sequence ID" value="SPH23694.1"/>
    <property type="molecule type" value="Genomic_DNA"/>
</dbReference>
<sequence>MRHRVSTAIAAALFVAVATPASAQKVVYQGADAEKLKCAVMLSIVGEIGLREGELGAGEYMMTTGAIITLLEELPGTPAQKNQAMDRMAERLFEGASERDVARLFERDLPRCDRFFR</sequence>
<proteinExistence type="predicted"/>
<keyword evidence="1" id="KW-0732">Signal</keyword>
<name>A0A2R8BK00_9RHOB</name>
<feature type="signal peptide" evidence="1">
    <location>
        <begin position="1"/>
        <end position="23"/>
    </location>
</feature>
<organism evidence="2 3">
    <name type="scientific">Albidovulum aquaemixtae</name>
    <dbReference type="NCBI Taxonomy" id="1542388"/>
    <lineage>
        <taxon>Bacteria</taxon>
        <taxon>Pseudomonadati</taxon>
        <taxon>Pseudomonadota</taxon>
        <taxon>Alphaproteobacteria</taxon>
        <taxon>Rhodobacterales</taxon>
        <taxon>Paracoccaceae</taxon>
        <taxon>Albidovulum</taxon>
    </lineage>
</organism>
<gene>
    <name evidence="2" type="ORF">DEA8626_02760</name>
</gene>
<evidence type="ECO:0000256" key="1">
    <source>
        <dbReference type="SAM" id="SignalP"/>
    </source>
</evidence>
<evidence type="ECO:0000313" key="2">
    <source>
        <dbReference type="EMBL" id="SPH23694.1"/>
    </source>
</evidence>
<keyword evidence="3" id="KW-1185">Reference proteome</keyword>
<dbReference type="RefSeq" id="WP_108853783.1">
    <property type="nucleotide sequence ID" value="NZ_OMOQ01000002.1"/>
</dbReference>